<dbReference type="PANTHER" id="PTHR30204:SF69">
    <property type="entry name" value="MERR-FAMILY TRANSCRIPTIONAL REGULATOR"/>
    <property type="match status" value="1"/>
</dbReference>
<proteinExistence type="predicted"/>
<keyword evidence="7" id="KW-1185">Reference proteome</keyword>
<dbReference type="EMBL" id="JAFBEE010000003">
    <property type="protein sequence ID" value="MBM7614163.1"/>
    <property type="molecule type" value="Genomic_DNA"/>
</dbReference>
<evidence type="ECO:0000313" key="6">
    <source>
        <dbReference type="EMBL" id="MBM7614163.1"/>
    </source>
</evidence>
<gene>
    <name evidence="6" type="ORF">JOC73_000674</name>
</gene>
<accession>A0ABS2NMK6</accession>
<dbReference type="InterPro" id="IPR011256">
    <property type="entry name" value="Reg_factor_effector_dom_sf"/>
</dbReference>
<dbReference type="PROSITE" id="PS50937">
    <property type="entry name" value="HTH_MERR_2"/>
    <property type="match status" value="1"/>
</dbReference>
<evidence type="ECO:0000259" key="5">
    <source>
        <dbReference type="PROSITE" id="PS50937"/>
    </source>
</evidence>
<dbReference type="InterPro" id="IPR000551">
    <property type="entry name" value="MerR-type_HTH_dom"/>
</dbReference>
<comment type="caution">
    <text evidence="6">The sequence shown here is derived from an EMBL/GenBank/DDBJ whole genome shotgun (WGS) entry which is preliminary data.</text>
</comment>
<dbReference type="Proteomes" id="UP001314796">
    <property type="component" value="Unassembled WGS sequence"/>
</dbReference>
<dbReference type="PANTHER" id="PTHR30204">
    <property type="entry name" value="REDOX-CYCLING DRUG-SENSING TRANSCRIPTIONAL ACTIVATOR SOXR"/>
    <property type="match status" value="1"/>
</dbReference>
<dbReference type="GO" id="GO:0003677">
    <property type="term" value="F:DNA binding"/>
    <property type="evidence" value="ECO:0007669"/>
    <property type="project" value="UniProtKB-KW"/>
</dbReference>
<evidence type="ECO:0000256" key="4">
    <source>
        <dbReference type="ARBA" id="ARBA00023163"/>
    </source>
</evidence>
<dbReference type="InterPro" id="IPR009061">
    <property type="entry name" value="DNA-bd_dom_put_sf"/>
</dbReference>
<keyword evidence="3 6" id="KW-0238">DNA-binding</keyword>
<protein>
    <submittedName>
        <fullName evidence="6">DNA-binding transcriptional MerR regulator</fullName>
    </submittedName>
</protein>
<dbReference type="SMART" id="SM00422">
    <property type="entry name" value="HTH_MERR"/>
    <property type="match status" value="1"/>
</dbReference>
<evidence type="ECO:0000256" key="1">
    <source>
        <dbReference type="ARBA" id="ARBA00022491"/>
    </source>
</evidence>
<dbReference type="CDD" id="cd00592">
    <property type="entry name" value="HTH_MerR-like"/>
    <property type="match status" value="1"/>
</dbReference>
<dbReference type="SUPFAM" id="SSF55136">
    <property type="entry name" value="Probable bacterial effector-binding domain"/>
    <property type="match status" value="1"/>
</dbReference>
<organism evidence="6 7">
    <name type="scientific">Alkaliphilus hydrothermalis</name>
    <dbReference type="NCBI Taxonomy" id="1482730"/>
    <lineage>
        <taxon>Bacteria</taxon>
        <taxon>Bacillati</taxon>
        <taxon>Bacillota</taxon>
        <taxon>Clostridia</taxon>
        <taxon>Peptostreptococcales</taxon>
        <taxon>Natronincolaceae</taxon>
        <taxon>Alkaliphilus</taxon>
    </lineage>
</organism>
<keyword evidence="4" id="KW-0804">Transcription</keyword>
<dbReference type="SUPFAM" id="SSF46955">
    <property type="entry name" value="Putative DNA-binding domain"/>
    <property type="match status" value="1"/>
</dbReference>
<dbReference type="InterPro" id="IPR047057">
    <property type="entry name" value="MerR_fam"/>
</dbReference>
<evidence type="ECO:0000313" key="7">
    <source>
        <dbReference type="Proteomes" id="UP001314796"/>
    </source>
</evidence>
<evidence type="ECO:0000256" key="2">
    <source>
        <dbReference type="ARBA" id="ARBA00023015"/>
    </source>
</evidence>
<dbReference type="RefSeq" id="WP_204400445.1">
    <property type="nucleotide sequence ID" value="NZ_JAFBEE010000003.1"/>
</dbReference>
<keyword evidence="2" id="KW-0805">Transcription regulation</keyword>
<reference evidence="6 7" key="1">
    <citation type="submission" date="2021-01" db="EMBL/GenBank/DDBJ databases">
        <title>Genomic Encyclopedia of Type Strains, Phase IV (KMG-IV): sequencing the most valuable type-strain genomes for metagenomic binning, comparative biology and taxonomic classification.</title>
        <authorList>
            <person name="Goeker M."/>
        </authorList>
    </citation>
    <scope>NUCLEOTIDE SEQUENCE [LARGE SCALE GENOMIC DNA]</scope>
    <source>
        <strain evidence="6 7">DSM 25890</strain>
    </source>
</reference>
<evidence type="ECO:0000256" key="3">
    <source>
        <dbReference type="ARBA" id="ARBA00023125"/>
    </source>
</evidence>
<dbReference type="Gene3D" id="1.10.1660.10">
    <property type="match status" value="1"/>
</dbReference>
<dbReference type="Pfam" id="PF13411">
    <property type="entry name" value="MerR_1"/>
    <property type="match status" value="1"/>
</dbReference>
<feature type="domain" description="HTH merR-type" evidence="5">
    <location>
        <begin position="18"/>
        <end position="73"/>
    </location>
</feature>
<sequence length="287" mass="34248">MERKKLFKNEVIQLFNTTSETLRHYEEKGLLAPEVGENNYRYYGFEDLQKLRQIFMFRDLDISIKEMKALDEGRLNKKNYIEVLKNHRLALKQKIERLINIEADLLQLIDILEKGENRPSYLLRSEKSRQFYLLSPFESDVMSSPKAYYDHHQSIIKRNNYSERTIQITYDYENLQSGEFINAQLCIEITDEEDKLELEKDNGELLSLPKGYYLSIFYPFRHGKFDELKKMHEEIELYLKDNNLSRIGNVVIEKEHPELSLFLAKDTSVFELKIRVKKNNCVLEEIK</sequence>
<keyword evidence="1" id="KW-0678">Repressor</keyword>
<name>A0ABS2NMK6_9FIRM</name>